<reference evidence="2" key="1">
    <citation type="submission" date="2021-03" db="EMBL/GenBank/DDBJ databases">
        <title>Alkalibacter marinus sp. nov., isolated from tidal flat sediment.</title>
        <authorList>
            <person name="Namirimu T."/>
            <person name="Yang J.-A."/>
            <person name="Yang S.-H."/>
            <person name="Kim Y.-J."/>
            <person name="Kwon K.K."/>
        </authorList>
    </citation>
    <scope>NUCLEOTIDE SEQUENCE</scope>
    <source>
        <strain evidence="2">ES005</strain>
    </source>
</reference>
<keyword evidence="3" id="KW-1185">Reference proteome</keyword>
<sequence length="130" mass="14654">MKYTFVGVHDSIAYIEDDDVMITDGQSALDLMMTMKYETNCNKMILEKESMSEDFFVLRNGIAGEILQKFINYQIKLAVVGDFSGYESKALKDFMYECNNGNSIFFAADFEEGIKMLEGACIQTIEGGTL</sequence>
<dbReference type="Pfam" id="PF13788">
    <property type="entry name" value="DUF4180"/>
    <property type="match status" value="1"/>
</dbReference>
<organism evidence="2 3">
    <name type="scientific">Alkalibacter rhizosphaerae</name>
    <dbReference type="NCBI Taxonomy" id="2815577"/>
    <lineage>
        <taxon>Bacteria</taxon>
        <taxon>Bacillati</taxon>
        <taxon>Bacillota</taxon>
        <taxon>Clostridia</taxon>
        <taxon>Eubacteriales</taxon>
        <taxon>Eubacteriaceae</taxon>
        <taxon>Alkalibacter</taxon>
    </lineage>
</organism>
<dbReference type="AlphaFoldDB" id="A0A974XJB5"/>
<evidence type="ECO:0000313" key="2">
    <source>
        <dbReference type="EMBL" id="QSX09453.1"/>
    </source>
</evidence>
<evidence type="ECO:0000259" key="1">
    <source>
        <dbReference type="Pfam" id="PF13788"/>
    </source>
</evidence>
<feature type="domain" description="DUF4180" evidence="1">
    <location>
        <begin position="11"/>
        <end position="116"/>
    </location>
</feature>
<accession>A0A974XJB5</accession>
<proteinExistence type="predicted"/>
<evidence type="ECO:0000313" key="3">
    <source>
        <dbReference type="Proteomes" id="UP000663499"/>
    </source>
</evidence>
<dbReference type="KEGG" id="alka:J0B03_05150"/>
<gene>
    <name evidence="2" type="ORF">J0B03_05150</name>
</gene>
<dbReference type="RefSeq" id="WP_207300788.1">
    <property type="nucleotide sequence ID" value="NZ_CP071444.1"/>
</dbReference>
<protein>
    <submittedName>
        <fullName evidence="2">DUF4180 domain-containing protein</fullName>
    </submittedName>
</protein>
<dbReference type="Proteomes" id="UP000663499">
    <property type="component" value="Chromosome"/>
</dbReference>
<dbReference type="InterPro" id="IPR025438">
    <property type="entry name" value="DUF4180"/>
</dbReference>
<name>A0A974XJB5_9FIRM</name>
<dbReference type="EMBL" id="CP071444">
    <property type="protein sequence ID" value="QSX09453.1"/>
    <property type="molecule type" value="Genomic_DNA"/>
</dbReference>